<keyword evidence="2" id="KW-1185">Reference proteome</keyword>
<proteinExistence type="predicted"/>
<dbReference type="Proteomes" id="UP000053573">
    <property type="component" value="Unassembled WGS sequence"/>
</dbReference>
<reference evidence="2" key="1">
    <citation type="journal article" date="2015" name="PLoS Genet.">
        <title>The dynamic genome and transcriptome of the human fungal pathogen Blastomyces and close relative Emmonsia.</title>
        <authorList>
            <person name="Munoz J.F."/>
            <person name="Gauthier G.M."/>
            <person name="Desjardins C.A."/>
            <person name="Gallo J.E."/>
            <person name="Holder J."/>
            <person name="Sullivan T.D."/>
            <person name="Marty A.J."/>
            <person name="Carmen J.C."/>
            <person name="Chen Z."/>
            <person name="Ding L."/>
            <person name="Gujja S."/>
            <person name="Magrini V."/>
            <person name="Misas E."/>
            <person name="Mitreva M."/>
            <person name="Priest M."/>
            <person name="Saif S."/>
            <person name="Whiston E.A."/>
            <person name="Young S."/>
            <person name="Zeng Q."/>
            <person name="Goldman W.E."/>
            <person name="Mardis E.R."/>
            <person name="Taylor J.W."/>
            <person name="McEwen J.G."/>
            <person name="Clay O.K."/>
            <person name="Klein B.S."/>
            <person name="Cuomo C.A."/>
        </authorList>
    </citation>
    <scope>NUCLEOTIDE SEQUENCE [LARGE SCALE GENOMIC DNA]</scope>
    <source>
        <strain evidence="2">UAMH 139</strain>
    </source>
</reference>
<name>A0A0H1BEJ8_9EURO</name>
<comment type="caution">
    <text evidence="1">The sequence shown here is derived from an EMBL/GenBank/DDBJ whole genome shotgun (WGS) entry which is preliminary data.</text>
</comment>
<accession>A0A0H1BEJ8</accession>
<gene>
    <name evidence="1" type="ORF">EMPG_14714</name>
</gene>
<evidence type="ECO:0000313" key="2">
    <source>
        <dbReference type="Proteomes" id="UP000053573"/>
    </source>
</evidence>
<dbReference type="AlphaFoldDB" id="A0A0H1BEJ8"/>
<dbReference type="EMBL" id="LDEV01002234">
    <property type="protein sequence ID" value="KLJ09869.1"/>
    <property type="molecule type" value="Genomic_DNA"/>
</dbReference>
<organism evidence="1 2">
    <name type="scientific">Blastomyces silverae</name>
    <dbReference type="NCBI Taxonomy" id="2060906"/>
    <lineage>
        <taxon>Eukaryota</taxon>
        <taxon>Fungi</taxon>
        <taxon>Dikarya</taxon>
        <taxon>Ascomycota</taxon>
        <taxon>Pezizomycotina</taxon>
        <taxon>Eurotiomycetes</taxon>
        <taxon>Eurotiomycetidae</taxon>
        <taxon>Onygenales</taxon>
        <taxon>Ajellomycetaceae</taxon>
        <taxon>Blastomyces</taxon>
    </lineage>
</organism>
<protein>
    <submittedName>
        <fullName evidence="1">Uncharacterized protein</fullName>
    </submittedName>
</protein>
<sequence>MERALMVLEGKGEEKDQLQTLGNDGGRLKKSLECFGTLEVDILELTRLAQIAWPNENSPNYNQGPWYQQWRRLGILSEIPAARV</sequence>
<evidence type="ECO:0000313" key="1">
    <source>
        <dbReference type="EMBL" id="KLJ09869.1"/>
    </source>
</evidence>